<dbReference type="Proteomes" id="UP000824120">
    <property type="component" value="Chromosome 9"/>
</dbReference>
<name>A0A9J5XLR0_SOLCO</name>
<dbReference type="EMBL" id="JACXVP010000009">
    <property type="protein sequence ID" value="KAG5588789.1"/>
    <property type="molecule type" value="Genomic_DNA"/>
</dbReference>
<comment type="caution">
    <text evidence="1">The sequence shown here is derived from an EMBL/GenBank/DDBJ whole genome shotgun (WGS) entry which is preliminary data.</text>
</comment>
<evidence type="ECO:0000313" key="2">
    <source>
        <dbReference type="Proteomes" id="UP000824120"/>
    </source>
</evidence>
<dbReference type="AlphaFoldDB" id="A0A9J5XLR0"/>
<protein>
    <submittedName>
        <fullName evidence="1">Uncharacterized protein</fullName>
    </submittedName>
</protein>
<sequence length="68" mass="8027">MSLRTKANLRLKFLNGFISFDGQKSLMEFVRCGLYFTQRKALTEKDEALDASNRYKRKGYIYFLASYI</sequence>
<reference evidence="1 2" key="1">
    <citation type="submission" date="2020-09" db="EMBL/GenBank/DDBJ databases">
        <title>De no assembly of potato wild relative species, Solanum commersonii.</title>
        <authorList>
            <person name="Cho K."/>
        </authorList>
    </citation>
    <scope>NUCLEOTIDE SEQUENCE [LARGE SCALE GENOMIC DNA]</scope>
    <source>
        <strain evidence="1">LZ3.2</strain>
        <tissue evidence="1">Leaf</tissue>
    </source>
</reference>
<gene>
    <name evidence="1" type="ORF">H5410_049223</name>
</gene>
<organism evidence="1 2">
    <name type="scientific">Solanum commersonii</name>
    <name type="common">Commerson's wild potato</name>
    <name type="synonym">Commerson's nightshade</name>
    <dbReference type="NCBI Taxonomy" id="4109"/>
    <lineage>
        <taxon>Eukaryota</taxon>
        <taxon>Viridiplantae</taxon>
        <taxon>Streptophyta</taxon>
        <taxon>Embryophyta</taxon>
        <taxon>Tracheophyta</taxon>
        <taxon>Spermatophyta</taxon>
        <taxon>Magnoliopsida</taxon>
        <taxon>eudicotyledons</taxon>
        <taxon>Gunneridae</taxon>
        <taxon>Pentapetalae</taxon>
        <taxon>asterids</taxon>
        <taxon>lamiids</taxon>
        <taxon>Solanales</taxon>
        <taxon>Solanaceae</taxon>
        <taxon>Solanoideae</taxon>
        <taxon>Solaneae</taxon>
        <taxon>Solanum</taxon>
    </lineage>
</organism>
<proteinExistence type="predicted"/>
<evidence type="ECO:0000313" key="1">
    <source>
        <dbReference type="EMBL" id="KAG5588789.1"/>
    </source>
</evidence>
<accession>A0A9J5XLR0</accession>
<keyword evidence="2" id="KW-1185">Reference proteome</keyword>